<organism evidence="8 9">
    <name type="scientific">Flavobacterium flabelliforme</name>
    <dbReference type="NCBI Taxonomy" id="2816119"/>
    <lineage>
        <taxon>Bacteria</taxon>
        <taxon>Pseudomonadati</taxon>
        <taxon>Bacteroidota</taxon>
        <taxon>Flavobacteriia</taxon>
        <taxon>Flavobacteriales</taxon>
        <taxon>Flavobacteriaceae</taxon>
        <taxon>Flavobacterium</taxon>
    </lineage>
</organism>
<sequence length="357" mass="41624">MLSVLKLNSPEGLKKYQQLLQSLDINEPYYLLDYITVFSNGLDDLICFFFESDHSKATVFMTGHLKKISIGGNSTDYFDFITPYGYTGPIFSKNIKNLEIEKFWQSVDQWYLKNNVITEFIRFNLSGNQELYSGDTFSTMLNIKGKIIDEEIQWKAFDHKVRKNVNKAKKENLSSTIYYHSIEPANILEFYTIYIETMKRTNANAKFFYSLSNFTKFIIDNKDYVSICTIYYENIAISSELLLVSDDTIYSFLGGTDDKYFDKRPNDFLKVEALNWGRSQGKKYYVLGGGYGFEDGIFKYKKAFFPTDVVEYYTGRKILRPDIYDQLVEEASKLREKGGLEKLDKTDSSFFPLYNKL</sequence>
<dbReference type="PANTHER" id="PTHR36174">
    <property type="entry name" value="LIPID II:GLYCINE GLYCYLTRANSFERASE"/>
    <property type="match status" value="1"/>
</dbReference>
<evidence type="ECO:0000256" key="1">
    <source>
        <dbReference type="ARBA" id="ARBA00009943"/>
    </source>
</evidence>
<evidence type="ECO:0000259" key="7">
    <source>
        <dbReference type="Pfam" id="PF13480"/>
    </source>
</evidence>
<dbReference type="Pfam" id="PF13480">
    <property type="entry name" value="Acetyltransf_6"/>
    <property type="match status" value="1"/>
</dbReference>
<dbReference type="Proteomes" id="UP000674217">
    <property type="component" value="Unassembled WGS sequence"/>
</dbReference>
<evidence type="ECO:0000256" key="2">
    <source>
        <dbReference type="ARBA" id="ARBA00022679"/>
    </source>
</evidence>
<dbReference type="InterPro" id="IPR050644">
    <property type="entry name" value="PG_Glycine_Bridge_Synth"/>
</dbReference>
<evidence type="ECO:0000256" key="4">
    <source>
        <dbReference type="ARBA" id="ARBA00022984"/>
    </source>
</evidence>
<dbReference type="InterPro" id="IPR016181">
    <property type="entry name" value="Acyl_CoA_acyltransferase"/>
</dbReference>
<dbReference type="Gene3D" id="3.40.630.30">
    <property type="match status" value="1"/>
</dbReference>
<evidence type="ECO:0000256" key="6">
    <source>
        <dbReference type="ARBA" id="ARBA00023316"/>
    </source>
</evidence>
<dbReference type="InterPro" id="IPR038740">
    <property type="entry name" value="BioF2-like_GNAT_dom"/>
</dbReference>
<keyword evidence="2" id="KW-0808">Transferase</keyword>
<dbReference type="InterPro" id="IPR003447">
    <property type="entry name" value="FEMABX"/>
</dbReference>
<dbReference type="RefSeq" id="WP_210645586.1">
    <property type="nucleotide sequence ID" value="NZ_JAGFBU010000002.1"/>
</dbReference>
<evidence type="ECO:0000313" key="8">
    <source>
        <dbReference type="EMBL" id="MBP4141520.1"/>
    </source>
</evidence>
<comment type="similarity">
    <text evidence="1">Belongs to the FemABX family.</text>
</comment>
<evidence type="ECO:0000313" key="9">
    <source>
        <dbReference type="Proteomes" id="UP000674217"/>
    </source>
</evidence>
<name>A0ABS5CSB7_9FLAO</name>
<feature type="domain" description="BioF2-like acetyltransferase" evidence="7">
    <location>
        <begin position="160"/>
        <end position="291"/>
    </location>
</feature>
<keyword evidence="4" id="KW-0573">Peptidoglycan synthesis</keyword>
<keyword evidence="5" id="KW-0012">Acyltransferase</keyword>
<dbReference type="SUPFAM" id="SSF55729">
    <property type="entry name" value="Acyl-CoA N-acyltransferases (Nat)"/>
    <property type="match status" value="1"/>
</dbReference>
<protein>
    <submittedName>
        <fullName evidence="8">GNAT family N-acetyltransferase</fullName>
    </submittedName>
</protein>
<reference evidence="8 9" key="1">
    <citation type="submission" date="2021-03" db="EMBL/GenBank/DDBJ databases">
        <title>Flavobacterium Flabelliformis Sp. Nov. And Flavobacterium Geliluteum Sp. Nov., Two Novel Multidrug Resistant Psychrophilic Species Isolated From Antarctica.</title>
        <authorList>
            <person name="Kralova S."/>
            <person name="Busse H.J."/>
            <person name="Bezdicek M."/>
            <person name="Nykrynova M."/>
            <person name="Kroupova E."/>
            <person name="Krsek D."/>
            <person name="Sedlacek I."/>
        </authorList>
    </citation>
    <scope>NUCLEOTIDE SEQUENCE [LARGE SCALE GENOMIC DNA]</scope>
    <source>
        <strain evidence="8 9">P4023</strain>
    </source>
</reference>
<gene>
    <name evidence="8" type="ORF">J3S90_06870</name>
</gene>
<dbReference type="EMBL" id="JAGFBU010000002">
    <property type="protein sequence ID" value="MBP4141520.1"/>
    <property type="molecule type" value="Genomic_DNA"/>
</dbReference>
<evidence type="ECO:0000256" key="3">
    <source>
        <dbReference type="ARBA" id="ARBA00022960"/>
    </source>
</evidence>
<evidence type="ECO:0000256" key="5">
    <source>
        <dbReference type="ARBA" id="ARBA00023315"/>
    </source>
</evidence>
<keyword evidence="9" id="KW-1185">Reference proteome</keyword>
<keyword evidence="3" id="KW-0133">Cell shape</keyword>
<accession>A0ABS5CSB7</accession>
<dbReference type="PANTHER" id="PTHR36174:SF1">
    <property type="entry name" value="LIPID II:GLYCINE GLYCYLTRANSFERASE"/>
    <property type="match status" value="1"/>
</dbReference>
<proteinExistence type="inferred from homology"/>
<keyword evidence="6" id="KW-0961">Cell wall biogenesis/degradation</keyword>
<dbReference type="PROSITE" id="PS51191">
    <property type="entry name" value="FEMABX"/>
    <property type="match status" value="1"/>
</dbReference>
<comment type="caution">
    <text evidence="8">The sequence shown here is derived from an EMBL/GenBank/DDBJ whole genome shotgun (WGS) entry which is preliminary data.</text>
</comment>